<comment type="subcellular location">
    <subcellularLocation>
        <location evidence="1">Membrane</location>
        <topology evidence="1">Multi-pass membrane protein</topology>
    </subcellularLocation>
</comment>
<feature type="domain" description="Major facilitator superfamily (MFS) profile" evidence="6">
    <location>
        <begin position="39"/>
        <end position="526"/>
    </location>
</feature>
<evidence type="ECO:0000259" key="6">
    <source>
        <dbReference type="PROSITE" id="PS50850"/>
    </source>
</evidence>
<dbReference type="InterPro" id="IPR020846">
    <property type="entry name" value="MFS_dom"/>
</dbReference>
<evidence type="ECO:0000256" key="2">
    <source>
        <dbReference type="ARBA" id="ARBA00022692"/>
    </source>
</evidence>
<feature type="transmembrane region" description="Helical" evidence="5">
    <location>
        <begin position="236"/>
        <end position="258"/>
    </location>
</feature>
<feature type="transmembrane region" description="Helical" evidence="5">
    <location>
        <begin position="155"/>
        <end position="174"/>
    </location>
</feature>
<feature type="transmembrane region" description="Helical" evidence="5">
    <location>
        <begin position="434"/>
        <end position="456"/>
    </location>
</feature>
<evidence type="ECO:0000256" key="1">
    <source>
        <dbReference type="ARBA" id="ARBA00004141"/>
    </source>
</evidence>
<evidence type="ECO:0000313" key="7">
    <source>
        <dbReference type="EMBL" id="KAK3087370.1"/>
    </source>
</evidence>
<feature type="transmembrane region" description="Helical" evidence="5">
    <location>
        <begin position="409"/>
        <end position="428"/>
    </location>
</feature>
<evidence type="ECO:0000256" key="5">
    <source>
        <dbReference type="SAM" id="Phobius"/>
    </source>
</evidence>
<gene>
    <name evidence="7" type="ORF">FSP39_005127</name>
</gene>
<protein>
    <recommendedName>
        <fullName evidence="6">Major facilitator superfamily (MFS) profile domain-containing protein</fullName>
    </recommendedName>
</protein>
<comment type="caution">
    <text evidence="7">The sequence shown here is derived from an EMBL/GenBank/DDBJ whole genome shotgun (WGS) entry which is preliminary data.</text>
</comment>
<keyword evidence="4 5" id="KW-0472">Membrane</keyword>
<dbReference type="GO" id="GO:0022857">
    <property type="term" value="F:transmembrane transporter activity"/>
    <property type="evidence" value="ECO:0007669"/>
    <property type="project" value="InterPro"/>
</dbReference>
<feature type="transmembrane region" description="Helical" evidence="5">
    <location>
        <begin position="343"/>
        <end position="365"/>
    </location>
</feature>
<dbReference type="CDD" id="cd17317">
    <property type="entry name" value="MFS_SLC22"/>
    <property type="match status" value="1"/>
</dbReference>
<organism evidence="7 8">
    <name type="scientific">Pinctada imbricata</name>
    <name type="common">Atlantic pearl-oyster</name>
    <name type="synonym">Pinctada martensii</name>
    <dbReference type="NCBI Taxonomy" id="66713"/>
    <lineage>
        <taxon>Eukaryota</taxon>
        <taxon>Metazoa</taxon>
        <taxon>Spiralia</taxon>
        <taxon>Lophotrochozoa</taxon>
        <taxon>Mollusca</taxon>
        <taxon>Bivalvia</taxon>
        <taxon>Autobranchia</taxon>
        <taxon>Pteriomorphia</taxon>
        <taxon>Pterioida</taxon>
        <taxon>Pterioidea</taxon>
        <taxon>Pteriidae</taxon>
        <taxon>Pinctada</taxon>
    </lineage>
</organism>
<feature type="transmembrane region" description="Helical" evidence="5">
    <location>
        <begin position="203"/>
        <end position="224"/>
    </location>
</feature>
<evidence type="ECO:0000313" key="8">
    <source>
        <dbReference type="Proteomes" id="UP001186944"/>
    </source>
</evidence>
<dbReference type="PANTHER" id="PTHR24064">
    <property type="entry name" value="SOLUTE CARRIER FAMILY 22 MEMBER"/>
    <property type="match status" value="1"/>
</dbReference>
<feature type="transmembrane region" description="Helical" evidence="5">
    <location>
        <begin position="500"/>
        <end position="521"/>
    </location>
</feature>
<feature type="transmembrane region" description="Helical" evidence="5">
    <location>
        <begin position="181"/>
        <end position="197"/>
    </location>
</feature>
<keyword evidence="8" id="KW-1185">Reference proteome</keyword>
<proteinExistence type="predicted"/>
<feature type="transmembrane region" description="Helical" evidence="5">
    <location>
        <begin position="468"/>
        <end position="488"/>
    </location>
</feature>
<dbReference type="Pfam" id="PF00083">
    <property type="entry name" value="Sugar_tr"/>
    <property type="match status" value="1"/>
</dbReference>
<evidence type="ECO:0000256" key="3">
    <source>
        <dbReference type="ARBA" id="ARBA00022989"/>
    </source>
</evidence>
<dbReference type="InterPro" id="IPR005828">
    <property type="entry name" value="MFS_sugar_transport-like"/>
</dbReference>
<dbReference type="Proteomes" id="UP001186944">
    <property type="component" value="Unassembled WGS sequence"/>
</dbReference>
<keyword evidence="2 5" id="KW-0812">Transmembrane</keyword>
<dbReference type="SUPFAM" id="SSF103473">
    <property type="entry name" value="MFS general substrate transporter"/>
    <property type="match status" value="1"/>
</dbReference>
<reference evidence="7" key="1">
    <citation type="submission" date="2019-08" db="EMBL/GenBank/DDBJ databases">
        <title>The improved chromosome-level genome for the pearl oyster Pinctada fucata martensii using PacBio sequencing and Hi-C.</title>
        <authorList>
            <person name="Zheng Z."/>
        </authorList>
    </citation>
    <scope>NUCLEOTIDE SEQUENCE</scope>
    <source>
        <strain evidence="7">ZZ-2019</strain>
        <tissue evidence="7">Adductor muscle</tissue>
    </source>
</reference>
<dbReference type="PROSITE" id="PS50850">
    <property type="entry name" value="MFS"/>
    <property type="match status" value="1"/>
</dbReference>
<dbReference type="GO" id="GO:0016020">
    <property type="term" value="C:membrane"/>
    <property type="evidence" value="ECO:0007669"/>
    <property type="project" value="UniProtKB-SubCell"/>
</dbReference>
<evidence type="ECO:0000256" key="4">
    <source>
        <dbReference type="ARBA" id="ARBA00023136"/>
    </source>
</evidence>
<accession>A0AA88XL05</accession>
<keyword evidence="3 5" id="KW-1133">Transmembrane helix</keyword>
<dbReference type="AlphaFoldDB" id="A0AA88XL05"/>
<feature type="transmembrane region" description="Helical" evidence="5">
    <location>
        <begin position="377"/>
        <end position="397"/>
    </location>
</feature>
<dbReference type="EMBL" id="VSWD01000011">
    <property type="protein sequence ID" value="KAK3087370.1"/>
    <property type="molecule type" value="Genomic_DNA"/>
</dbReference>
<dbReference type="Gene3D" id="1.20.1250.20">
    <property type="entry name" value="MFS general substrate transporter like domains"/>
    <property type="match status" value="1"/>
</dbReference>
<dbReference type="InterPro" id="IPR036259">
    <property type="entry name" value="MFS_trans_sf"/>
</dbReference>
<name>A0AA88XL05_PINIB</name>
<feature type="transmembrane region" description="Helical" evidence="5">
    <location>
        <begin position="264"/>
        <end position="284"/>
    </location>
</feature>
<sequence>MESGGTVKADGKRTLDDVLTVIGDLGPYQIRVLVLLNLAWICSQLFMTLPAFDLAVPKHRCKILSNDSYEIQSDGHQKLIDRYIPESKTDLTEYEKCTSLTLQTNHSDSLNVTQKQSPSKCSSWVYDKETFSSTFVSEKDLVCDDRFLRSTANSVFYGGVLAGSFIYGVVSDLFGRRRTSLIGSILITVFSVAMAFVENYYAFVVIRFFLGTSLPGMFMSIYVIVMEWTGRSKRRLVCVVAGVIASVGECLMVPFAYLVRQRKYLQITITAPVVAFTVVVFFFLPESPRWLLAQGRDEDVRELLKKAATVNKKELDDGYLKGLVSGEEKETGRVYLLFKNWRLAVRTIIIFYCWMVFNMVIYGLILNTENLYGDFYINMLLFAITSILSNFPPYFLVDRFGRSRTLSCLMAISGLACLSTIFSVNFGGKELQNLTTALAMFGRFCAGSAYLTIYLFSAELYPTVVRNAGLGASSCCARIGSMISPFVAESASLIAGKGGQALPLVIFGGLTIIGAFFSLLLPETMNKKLPDSVEDAVNLGRKSDENPATKAVDNVTTKL</sequence>